<reference evidence="2" key="1">
    <citation type="submission" date="2013-01" db="EMBL/GenBank/DDBJ databases">
        <title>Draft Genome Sequence of a Mulberry Tree, Morus notabilis C.K. Schneid.</title>
        <authorList>
            <person name="He N."/>
            <person name="Zhao S."/>
        </authorList>
    </citation>
    <scope>NUCLEOTIDE SEQUENCE</scope>
</reference>
<organism evidence="1 2">
    <name type="scientific">Morus notabilis</name>
    <dbReference type="NCBI Taxonomy" id="981085"/>
    <lineage>
        <taxon>Eukaryota</taxon>
        <taxon>Viridiplantae</taxon>
        <taxon>Streptophyta</taxon>
        <taxon>Embryophyta</taxon>
        <taxon>Tracheophyta</taxon>
        <taxon>Spermatophyta</taxon>
        <taxon>Magnoliopsida</taxon>
        <taxon>eudicotyledons</taxon>
        <taxon>Gunneridae</taxon>
        <taxon>Pentapetalae</taxon>
        <taxon>rosids</taxon>
        <taxon>fabids</taxon>
        <taxon>Rosales</taxon>
        <taxon>Moraceae</taxon>
        <taxon>Moreae</taxon>
        <taxon>Morus</taxon>
    </lineage>
</organism>
<keyword evidence="2" id="KW-1185">Reference proteome</keyword>
<dbReference type="Proteomes" id="UP000030645">
    <property type="component" value="Unassembled WGS sequence"/>
</dbReference>
<accession>W9RP46</accession>
<evidence type="ECO:0000313" key="2">
    <source>
        <dbReference type="Proteomes" id="UP000030645"/>
    </source>
</evidence>
<dbReference type="EMBL" id="KE345003">
    <property type="protein sequence ID" value="EXB89128.1"/>
    <property type="molecule type" value="Genomic_DNA"/>
</dbReference>
<sequence>MSARLRDHRRLTTRSLLKDSNVPGDHGHFLCRIWFKVPPEIVQMMALSTSLPKQKSKFSGVDGGPLSTWRKPSSSLLCSIIMIKKKTQEASPVFLSRRLPRKHRDLEVAA</sequence>
<protein>
    <submittedName>
        <fullName evidence="1">Uncharacterized protein</fullName>
    </submittedName>
</protein>
<gene>
    <name evidence="1" type="ORF">L484_016689</name>
</gene>
<proteinExistence type="predicted"/>
<name>W9RP46_9ROSA</name>
<dbReference type="AlphaFoldDB" id="W9RP46"/>
<evidence type="ECO:0000313" key="1">
    <source>
        <dbReference type="EMBL" id="EXB89128.1"/>
    </source>
</evidence>